<evidence type="ECO:0000256" key="2">
    <source>
        <dbReference type="ARBA" id="ARBA00023239"/>
    </source>
</evidence>
<protein>
    <submittedName>
        <fullName evidence="4">Dihydrodipicolinate synthase family protein</fullName>
    </submittedName>
</protein>
<dbReference type="RefSeq" id="WP_175382549.1">
    <property type="nucleotide sequence ID" value="NZ_CBCRYD010000026.1"/>
</dbReference>
<dbReference type="PIRSF" id="PIRSF001365">
    <property type="entry name" value="DHDPS"/>
    <property type="match status" value="1"/>
</dbReference>
<name>A0ABX2MQ61_9BACL</name>
<dbReference type="InterPro" id="IPR013785">
    <property type="entry name" value="Aldolase_TIM"/>
</dbReference>
<gene>
    <name evidence="4" type="ORF">HP548_19220</name>
</gene>
<organism evidence="4 5">
    <name type="scientific">Paenibacillus taichungensis</name>
    <dbReference type="NCBI Taxonomy" id="484184"/>
    <lineage>
        <taxon>Bacteria</taxon>
        <taxon>Bacillati</taxon>
        <taxon>Bacillota</taxon>
        <taxon>Bacilli</taxon>
        <taxon>Bacillales</taxon>
        <taxon>Paenibacillaceae</taxon>
        <taxon>Paenibacillus</taxon>
    </lineage>
</organism>
<evidence type="ECO:0000313" key="4">
    <source>
        <dbReference type="EMBL" id="NUU56209.1"/>
    </source>
</evidence>
<dbReference type="PANTHER" id="PTHR12128">
    <property type="entry name" value="DIHYDRODIPICOLINATE SYNTHASE"/>
    <property type="match status" value="1"/>
</dbReference>
<dbReference type="Pfam" id="PF00701">
    <property type="entry name" value="DHDPS"/>
    <property type="match status" value="1"/>
</dbReference>
<dbReference type="CDD" id="cd00408">
    <property type="entry name" value="DHDPS-like"/>
    <property type="match status" value="1"/>
</dbReference>
<dbReference type="InterPro" id="IPR002220">
    <property type="entry name" value="DapA-like"/>
</dbReference>
<proteinExistence type="inferred from homology"/>
<dbReference type="SMART" id="SM01130">
    <property type="entry name" value="DHDPS"/>
    <property type="match status" value="1"/>
</dbReference>
<keyword evidence="2 3" id="KW-0456">Lyase</keyword>
<dbReference type="SUPFAM" id="SSF51569">
    <property type="entry name" value="Aldolase"/>
    <property type="match status" value="1"/>
</dbReference>
<sequence>MFHGLSAFPLTPMNEQHVNDREFVNLIQRLVSARVDSIGVLGSTGNYAYLSRMERLRVLQLAVSAAENTPVMTSISALRTLDVLHLAEDAQKAGASAVLLAPVSYQTLTDEEVYLLYEQCTKSLSIPLCVYDNPGTTKFHFTDELHGRIASLPHVRSIKIPGVPSNLEAANVRINNLRELVPSHVTIGVSGDPFAATGLNAGCELWYSVLGGLFPKLCLRMTQVSLKGYSAEADQISTQIEPIWLLFRQYGSLRVISAAAEIMGLISSPSLPLPLQPLNSSARDLLNSFLIEISSMEES</sequence>
<evidence type="ECO:0000256" key="3">
    <source>
        <dbReference type="PIRNR" id="PIRNR001365"/>
    </source>
</evidence>
<evidence type="ECO:0000313" key="5">
    <source>
        <dbReference type="Proteomes" id="UP000577724"/>
    </source>
</evidence>
<dbReference type="GeneID" id="97132867"/>
<dbReference type="Proteomes" id="UP000577724">
    <property type="component" value="Unassembled WGS sequence"/>
</dbReference>
<accession>A0ABX2MQ61</accession>
<comment type="caution">
    <text evidence="4">The sequence shown here is derived from an EMBL/GenBank/DDBJ whole genome shotgun (WGS) entry which is preliminary data.</text>
</comment>
<reference evidence="4 5" key="1">
    <citation type="submission" date="2020-05" db="EMBL/GenBank/DDBJ databases">
        <title>Genome Sequencing of Type Strains.</title>
        <authorList>
            <person name="Lemaire J.F."/>
            <person name="Inderbitzin P."/>
            <person name="Gregorio O.A."/>
            <person name="Collins S.B."/>
            <person name="Wespe N."/>
            <person name="Knight-Connoni V."/>
        </authorList>
    </citation>
    <scope>NUCLEOTIDE SEQUENCE [LARGE SCALE GENOMIC DNA]</scope>
    <source>
        <strain evidence="4 5">DSM 19942</strain>
    </source>
</reference>
<dbReference type="EMBL" id="JABMCC010000114">
    <property type="protein sequence ID" value="NUU56209.1"/>
    <property type="molecule type" value="Genomic_DNA"/>
</dbReference>
<keyword evidence="5" id="KW-1185">Reference proteome</keyword>
<dbReference type="Gene3D" id="3.20.20.70">
    <property type="entry name" value="Aldolase class I"/>
    <property type="match status" value="1"/>
</dbReference>
<comment type="similarity">
    <text evidence="1 3">Belongs to the DapA family.</text>
</comment>
<evidence type="ECO:0000256" key="1">
    <source>
        <dbReference type="ARBA" id="ARBA00007592"/>
    </source>
</evidence>
<dbReference type="PANTHER" id="PTHR12128:SF66">
    <property type="entry name" value="4-HYDROXY-2-OXOGLUTARATE ALDOLASE, MITOCHONDRIAL"/>
    <property type="match status" value="1"/>
</dbReference>